<proteinExistence type="predicted"/>
<accession>A0A150P317</accession>
<reference evidence="1 2" key="1">
    <citation type="submission" date="2014-02" db="EMBL/GenBank/DDBJ databases">
        <title>The small core and large imbalanced accessory genome model reveals a collaborative survival strategy of Sorangium cellulosum strains in nature.</title>
        <authorList>
            <person name="Han K."/>
            <person name="Peng R."/>
            <person name="Blom J."/>
            <person name="Li Y.-Z."/>
        </authorList>
    </citation>
    <scope>NUCLEOTIDE SEQUENCE [LARGE SCALE GENOMIC DNA]</scope>
    <source>
        <strain evidence="1 2">So0157-25</strain>
    </source>
</reference>
<gene>
    <name evidence="1" type="ORF">BE08_25660</name>
</gene>
<evidence type="ECO:0000313" key="1">
    <source>
        <dbReference type="EMBL" id="KYF49875.1"/>
    </source>
</evidence>
<dbReference type="EMBL" id="JELY01003310">
    <property type="protein sequence ID" value="KYF49875.1"/>
    <property type="molecule type" value="Genomic_DNA"/>
</dbReference>
<evidence type="ECO:0000313" key="2">
    <source>
        <dbReference type="Proteomes" id="UP000075420"/>
    </source>
</evidence>
<organism evidence="1 2">
    <name type="scientific">Sorangium cellulosum</name>
    <name type="common">Polyangium cellulosum</name>
    <dbReference type="NCBI Taxonomy" id="56"/>
    <lineage>
        <taxon>Bacteria</taxon>
        <taxon>Pseudomonadati</taxon>
        <taxon>Myxococcota</taxon>
        <taxon>Polyangia</taxon>
        <taxon>Polyangiales</taxon>
        <taxon>Polyangiaceae</taxon>
        <taxon>Sorangium</taxon>
    </lineage>
</organism>
<sequence>MARKSRTPRDLLAGKKDELNWSLFHFLENLLVFCAMGTRSVPPESGVQFQISSKIKSDGICLLFKVDRKHDPLMPAAGVKPDYLAVHVTSERCLCTIIEMKGRDAKNLEHGIDQIKALRDRLQEEVREHLPTACKIKFQGILLAPHNAQLPLPRLAKEAKAGLTILPIRYTHKAELYPYVRKLNAIAEPYEHRVLPRDRDELNPIEALLARSALPVRIEDPFRARHVRAAHGRSGQRRTGIYLNYVQPSGPAEAYGVLVMNNDRAIVAAPEPASSFVDAIRAELGRLKLGWARRIEFTTFPAATSP</sequence>
<comment type="caution">
    <text evidence="1">The sequence shown here is derived from an EMBL/GenBank/DDBJ whole genome shotgun (WGS) entry which is preliminary data.</text>
</comment>
<name>A0A150P317_SORCE</name>
<dbReference type="Proteomes" id="UP000075420">
    <property type="component" value="Unassembled WGS sequence"/>
</dbReference>
<protein>
    <submittedName>
        <fullName evidence="1">Uncharacterized protein</fullName>
    </submittedName>
</protein>
<dbReference type="AlphaFoldDB" id="A0A150P317"/>